<dbReference type="AlphaFoldDB" id="A0A0G2HQ53"/>
<evidence type="ECO:0000313" key="2">
    <source>
        <dbReference type="Proteomes" id="UP000034164"/>
    </source>
</evidence>
<name>A0A0G2HQ53_9EURO</name>
<dbReference type="VEuPathDB" id="FungiDB:EMCG_05148"/>
<evidence type="ECO:0000313" key="1">
    <source>
        <dbReference type="EMBL" id="KKZ60123.1"/>
    </source>
</evidence>
<organism evidence="1 2">
    <name type="scientific">[Emmonsia] crescens</name>
    <dbReference type="NCBI Taxonomy" id="73230"/>
    <lineage>
        <taxon>Eukaryota</taxon>
        <taxon>Fungi</taxon>
        <taxon>Dikarya</taxon>
        <taxon>Ascomycota</taxon>
        <taxon>Pezizomycotina</taxon>
        <taxon>Eurotiomycetes</taxon>
        <taxon>Eurotiomycetidae</taxon>
        <taxon>Onygenales</taxon>
        <taxon>Ajellomycetaceae</taxon>
        <taxon>Emergomyces</taxon>
    </lineage>
</organism>
<feature type="non-terminal residue" evidence="1">
    <location>
        <position position="65"/>
    </location>
</feature>
<proteinExistence type="predicted"/>
<dbReference type="Proteomes" id="UP000034164">
    <property type="component" value="Unassembled WGS sequence"/>
</dbReference>
<accession>A0A0G2HQ53</accession>
<gene>
    <name evidence="1" type="ORF">EMCG_05148</name>
</gene>
<sequence length="65" mass="7246">SVHVVSYGLPLRRKIRTLPIKATLTCLSRAVNEWLEEATLWLIMISLSCTWISITSHPLGLADAV</sequence>
<reference evidence="2" key="1">
    <citation type="journal article" date="2015" name="PLoS Genet.">
        <title>The dynamic genome and transcriptome of the human fungal pathogen Blastomyces and close relative Emmonsia.</title>
        <authorList>
            <person name="Munoz J.F."/>
            <person name="Gauthier G.M."/>
            <person name="Desjardins C.A."/>
            <person name="Gallo J.E."/>
            <person name="Holder J."/>
            <person name="Sullivan T.D."/>
            <person name="Marty A.J."/>
            <person name="Carmen J.C."/>
            <person name="Chen Z."/>
            <person name="Ding L."/>
            <person name="Gujja S."/>
            <person name="Magrini V."/>
            <person name="Misas E."/>
            <person name="Mitreva M."/>
            <person name="Priest M."/>
            <person name="Saif S."/>
            <person name="Whiston E.A."/>
            <person name="Young S."/>
            <person name="Zeng Q."/>
            <person name="Goldman W.E."/>
            <person name="Mardis E.R."/>
            <person name="Taylor J.W."/>
            <person name="McEwen J.G."/>
            <person name="Clay O.K."/>
            <person name="Klein B.S."/>
            <person name="Cuomo C.A."/>
        </authorList>
    </citation>
    <scope>NUCLEOTIDE SEQUENCE [LARGE SCALE GENOMIC DNA]</scope>
    <source>
        <strain evidence="2">UAMH 3008</strain>
    </source>
</reference>
<feature type="non-terminal residue" evidence="1">
    <location>
        <position position="1"/>
    </location>
</feature>
<dbReference type="EMBL" id="LCZI01001579">
    <property type="protein sequence ID" value="KKZ60123.1"/>
    <property type="molecule type" value="Genomic_DNA"/>
</dbReference>
<comment type="caution">
    <text evidence="1">The sequence shown here is derived from an EMBL/GenBank/DDBJ whole genome shotgun (WGS) entry which is preliminary data.</text>
</comment>
<protein>
    <submittedName>
        <fullName evidence="1">Uncharacterized protein</fullName>
    </submittedName>
</protein>